<dbReference type="Pfam" id="PF08813">
    <property type="entry name" value="Phage_tail_3"/>
    <property type="match status" value="1"/>
</dbReference>
<dbReference type="RefSeq" id="WP_141168203.1">
    <property type="nucleotide sequence ID" value="NZ_VHLH01000039.1"/>
</dbReference>
<reference evidence="1 2" key="1">
    <citation type="submission" date="2019-06" db="EMBL/GenBank/DDBJ databases">
        <authorList>
            <person name="Li M."/>
        </authorList>
    </citation>
    <scope>NUCLEOTIDE SEQUENCE [LARGE SCALE GENOMIC DNA]</scope>
    <source>
        <strain evidence="1 2">BGMRC6574</strain>
    </source>
</reference>
<dbReference type="Proteomes" id="UP000320314">
    <property type="component" value="Unassembled WGS sequence"/>
</dbReference>
<dbReference type="OrthoDB" id="6001060at2"/>
<evidence type="ECO:0000313" key="2">
    <source>
        <dbReference type="Proteomes" id="UP000320314"/>
    </source>
</evidence>
<dbReference type="Gene3D" id="4.10.410.40">
    <property type="match status" value="1"/>
</dbReference>
<dbReference type="InterPro" id="IPR014918">
    <property type="entry name" value="Phage_tail_3"/>
</dbReference>
<gene>
    <name evidence="1" type="ORF">FJU11_16610</name>
</gene>
<proteinExistence type="predicted"/>
<name>A0A506TZ84_9HYPH</name>
<evidence type="ECO:0000313" key="1">
    <source>
        <dbReference type="EMBL" id="TPW26035.1"/>
    </source>
</evidence>
<accession>A0A506TZ84</accession>
<keyword evidence="2" id="KW-1185">Reference proteome</keyword>
<sequence length="168" mass="17992">MARTNKGRKFFIAVETEGGTKPVRKPTDLSQEEYEALAWTEVKHVGNIGQTGDDTNVVNYDELATEVTQKNKGITNAGDPTIECARTSSDPGQQAMRAAAKTGAYYAFKAVDKDAPEAGGTGSTYYNRGLVTGPMRPNGGNEDFILEQFKLGLVQSEIVVDPKPASGS</sequence>
<dbReference type="EMBL" id="VHLH01000039">
    <property type="protein sequence ID" value="TPW26035.1"/>
    <property type="molecule type" value="Genomic_DNA"/>
</dbReference>
<evidence type="ECO:0008006" key="3">
    <source>
        <dbReference type="Google" id="ProtNLM"/>
    </source>
</evidence>
<dbReference type="AlphaFoldDB" id="A0A506TZ84"/>
<organism evidence="1 2">
    <name type="scientific">Pararhizobium mangrovi</name>
    <dbReference type="NCBI Taxonomy" id="2590452"/>
    <lineage>
        <taxon>Bacteria</taxon>
        <taxon>Pseudomonadati</taxon>
        <taxon>Pseudomonadota</taxon>
        <taxon>Alphaproteobacteria</taxon>
        <taxon>Hyphomicrobiales</taxon>
        <taxon>Rhizobiaceae</taxon>
        <taxon>Rhizobium/Agrobacterium group</taxon>
        <taxon>Pararhizobium</taxon>
    </lineage>
</organism>
<protein>
    <recommendedName>
        <fullName evidence="3">Phage tail protein</fullName>
    </recommendedName>
</protein>
<comment type="caution">
    <text evidence="1">The sequence shown here is derived from an EMBL/GenBank/DDBJ whole genome shotgun (WGS) entry which is preliminary data.</text>
</comment>